<organism evidence="1 2">
    <name type="scientific">Candidatus Abzuiibacterium crystallinum</name>
    <dbReference type="NCBI Taxonomy" id="1974748"/>
    <lineage>
        <taxon>Bacteria</taxon>
        <taxon>Pseudomonadati</taxon>
        <taxon>Candidatus Omnitrophota</taxon>
        <taxon>Candidatus Abzuiibacterium</taxon>
    </lineage>
</organism>
<accession>A0A2H0LL04</accession>
<evidence type="ECO:0000313" key="2">
    <source>
        <dbReference type="Proteomes" id="UP000230859"/>
    </source>
</evidence>
<name>A0A2H0LL04_9BACT</name>
<evidence type="ECO:0000313" key="1">
    <source>
        <dbReference type="EMBL" id="PIQ85100.1"/>
    </source>
</evidence>
<sequence length="140" mass="16653">MLESKIKLLQFLICKKFKEDKQDIFSAEGVYSNLYVPSFPHSFRELQVVTCWRKDERFHKEVIEYETDYGAKAKSPHMDIEPAKDSVIFRWHAHQFPSHFKIEQPAILTVRVVLDWKICFESYIMIEEKRLSKSTHAEDA</sequence>
<proteinExistence type="predicted"/>
<protein>
    <submittedName>
        <fullName evidence="1">Uncharacterized protein</fullName>
    </submittedName>
</protein>
<dbReference type="AlphaFoldDB" id="A0A2H0LL04"/>
<dbReference type="EMBL" id="PCVY01000076">
    <property type="protein sequence ID" value="PIQ85100.1"/>
    <property type="molecule type" value="Genomic_DNA"/>
</dbReference>
<gene>
    <name evidence="1" type="ORF">COV74_10915</name>
</gene>
<comment type="caution">
    <text evidence="1">The sequence shown here is derived from an EMBL/GenBank/DDBJ whole genome shotgun (WGS) entry which is preliminary data.</text>
</comment>
<reference evidence="1 2" key="1">
    <citation type="submission" date="2017-09" db="EMBL/GenBank/DDBJ databases">
        <title>Depth-based differentiation of microbial function through sediment-hosted aquifers and enrichment of novel symbionts in the deep terrestrial subsurface.</title>
        <authorList>
            <person name="Probst A.J."/>
            <person name="Ladd B."/>
            <person name="Jarett J.K."/>
            <person name="Geller-Mcgrath D.E."/>
            <person name="Sieber C.M."/>
            <person name="Emerson J.B."/>
            <person name="Anantharaman K."/>
            <person name="Thomas B.C."/>
            <person name="Malmstrom R."/>
            <person name="Stieglmeier M."/>
            <person name="Klingl A."/>
            <person name="Woyke T."/>
            <person name="Ryan C.M."/>
            <person name="Banfield J.F."/>
        </authorList>
    </citation>
    <scope>NUCLEOTIDE SEQUENCE [LARGE SCALE GENOMIC DNA]</scope>
    <source>
        <strain evidence="1">CG11_big_fil_rev_8_21_14_0_20_45_26</strain>
    </source>
</reference>
<dbReference type="Proteomes" id="UP000230859">
    <property type="component" value="Unassembled WGS sequence"/>
</dbReference>